<dbReference type="InterPro" id="IPR002683">
    <property type="entry name" value="PsbP_C"/>
</dbReference>
<dbReference type="Gene3D" id="3.40.1000.10">
    <property type="entry name" value="Mog1/PsbP, alpha/beta/alpha sandwich"/>
    <property type="match status" value="1"/>
</dbReference>
<dbReference type="InterPro" id="IPR016123">
    <property type="entry name" value="Mog1/PsbP_a/b/a-sand"/>
</dbReference>
<dbReference type="Pfam" id="PF01789">
    <property type="entry name" value="PsbP"/>
    <property type="match status" value="1"/>
</dbReference>
<reference evidence="2 3" key="1">
    <citation type="journal article" date="2020" name="G3 (Bethesda)">
        <title>Improved Reference Genome for Cyclotella cryptica CCMP332, a Model for Cell Wall Morphogenesis, Salinity Adaptation, and Lipid Production in Diatoms (Bacillariophyta).</title>
        <authorList>
            <person name="Roberts W.R."/>
            <person name="Downey K.M."/>
            <person name="Ruck E.C."/>
            <person name="Traller J.C."/>
            <person name="Alverson A.J."/>
        </authorList>
    </citation>
    <scope>NUCLEOTIDE SEQUENCE [LARGE SCALE GENOMIC DNA]</scope>
    <source>
        <strain evidence="2 3">CCMP332</strain>
    </source>
</reference>
<dbReference type="EMBL" id="JABMIG020000062">
    <property type="protein sequence ID" value="KAL3796570.1"/>
    <property type="molecule type" value="Genomic_DNA"/>
</dbReference>
<gene>
    <name evidence="2" type="ORF">HJC23_009701</name>
</gene>
<protein>
    <recommendedName>
        <fullName evidence="1">PsbP C-terminal domain-containing protein</fullName>
    </recommendedName>
</protein>
<accession>A0ABD3Q8Q9</accession>
<organism evidence="2 3">
    <name type="scientific">Cyclotella cryptica</name>
    <dbReference type="NCBI Taxonomy" id="29204"/>
    <lineage>
        <taxon>Eukaryota</taxon>
        <taxon>Sar</taxon>
        <taxon>Stramenopiles</taxon>
        <taxon>Ochrophyta</taxon>
        <taxon>Bacillariophyta</taxon>
        <taxon>Coscinodiscophyceae</taxon>
        <taxon>Thalassiosirophycidae</taxon>
        <taxon>Stephanodiscales</taxon>
        <taxon>Stephanodiscaceae</taxon>
        <taxon>Cyclotella</taxon>
    </lineage>
</organism>
<feature type="domain" description="PsbP C-terminal" evidence="1">
    <location>
        <begin position="129"/>
        <end position="237"/>
    </location>
</feature>
<evidence type="ECO:0000313" key="2">
    <source>
        <dbReference type="EMBL" id="KAL3796570.1"/>
    </source>
</evidence>
<sequence length="239" mass="26768">MSAFERLLRCTYALAAVGFADAFRHFTFVRVPVRVNCANHICKQYPSERQDIQTVFQRRDFIEQIMIGVGSLLVLSPRPSFAGSIREPSKPKISLHCHTTAIICTIEQTTQNASGRDQFSPPDARGYALGITVDPVRIKSIREFGTPEEVAARVVTAEVNRDGVFQVTLAKDPVEDADAGGCYDIEYMSEGKRGIKRFVTRIYIKDGFLYVLTAQSKEDEYDTSREKEVAACVKSFKPL</sequence>
<proteinExistence type="predicted"/>
<dbReference type="SUPFAM" id="SSF55724">
    <property type="entry name" value="Mog1p/PsbP-like"/>
    <property type="match status" value="1"/>
</dbReference>
<dbReference type="Proteomes" id="UP001516023">
    <property type="component" value="Unassembled WGS sequence"/>
</dbReference>
<evidence type="ECO:0000313" key="3">
    <source>
        <dbReference type="Proteomes" id="UP001516023"/>
    </source>
</evidence>
<dbReference type="AlphaFoldDB" id="A0ABD3Q8Q9"/>
<name>A0ABD3Q8Q9_9STRA</name>
<keyword evidence="3" id="KW-1185">Reference proteome</keyword>
<comment type="caution">
    <text evidence="2">The sequence shown here is derived from an EMBL/GenBank/DDBJ whole genome shotgun (WGS) entry which is preliminary data.</text>
</comment>
<evidence type="ECO:0000259" key="1">
    <source>
        <dbReference type="Pfam" id="PF01789"/>
    </source>
</evidence>